<feature type="domain" description="ABC transmembrane type-1" evidence="6">
    <location>
        <begin position="247"/>
        <end position="410"/>
    </location>
</feature>
<reference evidence="9" key="1">
    <citation type="submission" date="2016-06" db="UniProtKB">
        <authorList>
            <consortium name="WormBaseParasite"/>
        </authorList>
    </citation>
    <scope>IDENTIFICATION</scope>
</reference>
<evidence type="ECO:0000256" key="3">
    <source>
        <dbReference type="ARBA" id="ARBA00022989"/>
    </source>
</evidence>
<proteinExistence type="predicted"/>
<dbReference type="GO" id="GO:0016020">
    <property type="term" value="C:membrane"/>
    <property type="evidence" value="ECO:0007669"/>
    <property type="project" value="UniProtKB-SubCell"/>
</dbReference>
<gene>
    <name evidence="7" type="ORF">TCNE_LOCUS1348</name>
</gene>
<feature type="transmembrane region" description="Helical" evidence="5">
    <location>
        <begin position="100"/>
        <end position="124"/>
    </location>
</feature>
<reference evidence="7 8" key="2">
    <citation type="submission" date="2018-11" db="EMBL/GenBank/DDBJ databases">
        <authorList>
            <consortium name="Pathogen Informatics"/>
        </authorList>
    </citation>
    <scope>NUCLEOTIDE SEQUENCE [LARGE SCALE GENOMIC DNA]</scope>
</reference>
<organism evidence="8 9">
    <name type="scientific">Toxocara canis</name>
    <name type="common">Canine roundworm</name>
    <dbReference type="NCBI Taxonomy" id="6265"/>
    <lineage>
        <taxon>Eukaryota</taxon>
        <taxon>Metazoa</taxon>
        <taxon>Ecdysozoa</taxon>
        <taxon>Nematoda</taxon>
        <taxon>Chromadorea</taxon>
        <taxon>Rhabditida</taxon>
        <taxon>Spirurina</taxon>
        <taxon>Ascaridomorpha</taxon>
        <taxon>Ascaridoidea</taxon>
        <taxon>Toxocaridae</taxon>
        <taxon>Toxocara</taxon>
    </lineage>
</organism>
<keyword evidence="3 5" id="KW-1133">Transmembrane helix</keyword>
<evidence type="ECO:0000256" key="2">
    <source>
        <dbReference type="ARBA" id="ARBA00022692"/>
    </source>
</evidence>
<keyword evidence="8" id="KW-1185">Reference proteome</keyword>
<dbReference type="Pfam" id="PF00664">
    <property type="entry name" value="ABC_membrane"/>
    <property type="match status" value="1"/>
</dbReference>
<comment type="subcellular location">
    <subcellularLocation>
        <location evidence="1">Membrane</location>
        <topology evidence="1">Multi-pass membrane protein</topology>
    </subcellularLocation>
</comment>
<dbReference type="WBParaSite" id="TCNE_0000134701-mRNA-1">
    <property type="protein sequence ID" value="TCNE_0000134701-mRNA-1"/>
    <property type="gene ID" value="TCNE_0000134701"/>
</dbReference>
<dbReference type="InterPro" id="IPR011527">
    <property type="entry name" value="ABC1_TM_dom"/>
</dbReference>
<evidence type="ECO:0000313" key="9">
    <source>
        <dbReference type="WBParaSite" id="TCNE_0000134701-mRNA-1"/>
    </source>
</evidence>
<feature type="transmembrane region" description="Helical" evidence="5">
    <location>
        <begin position="285"/>
        <end position="302"/>
    </location>
</feature>
<dbReference type="Gene3D" id="1.20.1560.10">
    <property type="entry name" value="ABC transporter type 1, transmembrane domain"/>
    <property type="match status" value="2"/>
</dbReference>
<protein>
    <submittedName>
        <fullName evidence="9">ABC transmembrane type-1 domain-containing protein</fullName>
    </submittedName>
</protein>
<name>A0A183TYM8_TOXCA</name>
<dbReference type="AlphaFoldDB" id="A0A183TYM8"/>
<dbReference type="InterPro" id="IPR039421">
    <property type="entry name" value="Type_1_exporter"/>
</dbReference>
<dbReference type="SUPFAM" id="SSF90123">
    <property type="entry name" value="ABC transporter transmembrane region"/>
    <property type="match status" value="1"/>
</dbReference>
<feature type="transmembrane region" description="Helical" evidence="5">
    <location>
        <begin position="460"/>
        <end position="478"/>
    </location>
</feature>
<keyword evidence="4 5" id="KW-0472">Membrane</keyword>
<accession>A0A183TYM8</accession>
<feature type="transmembrane region" description="Helical" evidence="5">
    <location>
        <begin position="244"/>
        <end position="265"/>
    </location>
</feature>
<evidence type="ECO:0000313" key="8">
    <source>
        <dbReference type="Proteomes" id="UP000050794"/>
    </source>
</evidence>
<dbReference type="GO" id="GO:0140359">
    <property type="term" value="F:ABC-type transporter activity"/>
    <property type="evidence" value="ECO:0007669"/>
    <property type="project" value="InterPro"/>
</dbReference>
<feature type="transmembrane region" description="Helical" evidence="5">
    <location>
        <begin position="136"/>
        <end position="154"/>
    </location>
</feature>
<dbReference type="Proteomes" id="UP000050794">
    <property type="component" value="Unassembled WGS sequence"/>
</dbReference>
<evidence type="ECO:0000259" key="6">
    <source>
        <dbReference type="Pfam" id="PF00664"/>
    </source>
</evidence>
<sequence length="572" mass="64644">MSISSHFLNCCFQHMASNFFVNKVSESLKKKYADTPKKISNNRHLQKHISNELIEYDIEKELLLLNGIDERSSTDERLVRLSDELYSATRYGIMKEAWDGFYSGIICFIVFTAVGCGMLYGGYLLEVNVMVKQGDIFIVVLSMALLANTTSAITSQWKALTNGVDAAVYVSNLEGLQLDKVSSASFQRTLNSNEITVTNLLPTSTITVASKISPEYAYSQSNQKVAFFMSSTNKILKNNYHDRLYMALGFLFAAVHGLELPAYNLIMGRVFMAMLGPRIGMMHKLLHTMIMFTCVGFLVLLIRTISGAFSGIASEHVFVSFRINLARHHIRPRTACGKRDVEELLKEHTLTAANAKSFYHPFTSQLISHVTSVLANIILGFVFSWEIALLGTLFTLLCLIVQLKIGDSMERDRHAKHIQKKSKGQKIKFYLFQHSEEQQNDIAGNTLLAINFSLMQTADFVIQTVCYALTAYIVNNGYKHVNEAFVSVIMALGALQHVILFPTLFNLFAQSCSSAHQIFTLMYLRPSPSKYAVSFLRNFVEIHNLKRRVTGRFHLQMSSREEISMFCFLKNR</sequence>
<feature type="transmembrane region" description="Helical" evidence="5">
    <location>
        <begin position="484"/>
        <end position="509"/>
    </location>
</feature>
<keyword evidence="2 5" id="KW-0812">Transmembrane</keyword>
<evidence type="ECO:0000256" key="5">
    <source>
        <dbReference type="SAM" id="Phobius"/>
    </source>
</evidence>
<feature type="transmembrane region" description="Helical" evidence="5">
    <location>
        <begin position="389"/>
        <end position="406"/>
    </location>
</feature>
<dbReference type="PANTHER" id="PTHR43394">
    <property type="entry name" value="ATP-DEPENDENT PERMEASE MDL1, MITOCHONDRIAL"/>
    <property type="match status" value="1"/>
</dbReference>
<dbReference type="InterPro" id="IPR036640">
    <property type="entry name" value="ABC1_TM_sf"/>
</dbReference>
<evidence type="ECO:0000313" key="7">
    <source>
        <dbReference type="EMBL" id="VDM26008.1"/>
    </source>
</evidence>
<evidence type="ECO:0000256" key="4">
    <source>
        <dbReference type="ARBA" id="ARBA00023136"/>
    </source>
</evidence>
<dbReference type="GO" id="GO:0005524">
    <property type="term" value="F:ATP binding"/>
    <property type="evidence" value="ECO:0007669"/>
    <property type="project" value="InterPro"/>
</dbReference>
<evidence type="ECO:0000256" key="1">
    <source>
        <dbReference type="ARBA" id="ARBA00004141"/>
    </source>
</evidence>
<dbReference type="EMBL" id="UYWY01000972">
    <property type="protein sequence ID" value="VDM26008.1"/>
    <property type="molecule type" value="Genomic_DNA"/>
</dbReference>